<feature type="domain" description="TRAM" evidence="2">
    <location>
        <begin position="74"/>
        <end position="133"/>
    </location>
</feature>
<dbReference type="RefSeq" id="WP_340605750.1">
    <property type="nucleotide sequence ID" value="NZ_JBBMXV010000007.1"/>
</dbReference>
<protein>
    <submittedName>
        <fullName evidence="3">TRAM domain-containing protein</fullName>
    </submittedName>
</protein>
<dbReference type="SUPFAM" id="SSF50249">
    <property type="entry name" value="Nucleic acid-binding proteins"/>
    <property type="match status" value="1"/>
</dbReference>
<dbReference type="InterPro" id="IPR002792">
    <property type="entry name" value="TRAM_dom"/>
</dbReference>
<dbReference type="Proteomes" id="UP001596312">
    <property type="component" value="Unassembled WGS sequence"/>
</dbReference>
<dbReference type="Pfam" id="PF01938">
    <property type="entry name" value="TRAM"/>
    <property type="match status" value="1"/>
</dbReference>
<evidence type="ECO:0000313" key="4">
    <source>
        <dbReference type="Proteomes" id="UP001596312"/>
    </source>
</evidence>
<sequence length="139" mass="15480">MELSDDLLCLFSGEIDRRNGSYTIEIPEREVELGDLEPDGSYRIALVPQARPQTDSDTTTSQKSTQATTEPNPPVTEGDHRTVEIETIGDQGDGIARVERGYVVIVPDTDPHERVEIEITSVAETVAFAEVVERYEHHE</sequence>
<organism evidence="3 4">
    <name type="scientific">Halalkalicoccus tibetensis</name>
    <dbReference type="NCBI Taxonomy" id="175632"/>
    <lineage>
        <taxon>Archaea</taxon>
        <taxon>Methanobacteriati</taxon>
        <taxon>Methanobacteriota</taxon>
        <taxon>Stenosarchaea group</taxon>
        <taxon>Halobacteria</taxon>
        <taxon>Halobacteriales</taxon>
        <taxon>Halococcaceae</taxon>
        <taxon>Halalkalicoccus</taxon>
    </lineage>
</organism>
<feature type="compositionally biased region" description="Low complexity" evidence="1">
    <location>
        <begin position="53"/>
        <end position="69"/>
    </location>
</feature>
<dbReference type="EMBL" id="JBHSXQ010000007">
    <property type="protein sequence ID" value="MFC6907160.1"/>
    <property type="molecule type" value="Genomic_DNA"/>
</dbReference>
<comment type="caution">
    <text evidence="3">The sequence shown here is derived from an EMBL/GenBank/DDBJ whole genome shotgun (WGS) entry which is preliminary data.</text>
</comment>
<proteinExistence type="predicted"/>
<evidence type="ECO:0000259" key="2">
    <source>
        <dbReference type="PROSITE" id="PS50926"/>
    </source>
</evidence>
<dbReference type="Gene3D" id="2.40.50.140">
    <property type="entry name" value="Nucleic acid-binding proteins"/>
    <property type="match status" value="1"/>
</dbReference>
<dbReference type="PROSITE" id="PS50926">
    <property type="entry name" value="TRAM"/>
    <property type="match status" value="1"/>
</dbReference>
<dbReference type="AlphaFoldDB" id="A0ABD5V6S1"/>
<dbReference type="InterPro" id="IPR012340">
    <property type="entry name" value="NA-bd_OB-fold"/>
</dbReference>
<name>A0ABD5V6S1_9EURY</name>
<reference evidence="3 4" key="1">
    <citation type="journal article" date="2019" name="Int. J. Syst. Evol. Microbiol.">
        <title>The Global Catalogue of Microorganisms (GCM) 10K type strain sequencing project: providing services to taxonomists for standard genome sequencing and annotation.</title>
        <authorList>
            <consortium name="The Broad Institute Genomics Platform"/>
            <consortium name="The Broad Institute Genome Sequencing Center for Infectious Disease"/>
            <person name="Wu L."/>
            <person name="Ma J."/>
        </authorList>
    </citation>
    <scope>NUCLEOTIDE SEQUENCE [LARGE SCALE GENOMIC DNA]</scope>
    <source>
        <strain evidence="3 4">CGMCC 1.3240</strain>
    </source>
</reference>
<feature type="region of interest" description="Disordered" evidence="1">
    <location>
        <begin position="47"/>
        <end position="79"/>
    </location>
</feature>
<keyword evidence="4" id="KW-1185">Reference proteome</keyword>
<evidence type="ECO:0000313" key="3">
    <source>
        <dbReference type="EMBL" id="MFC6907160.1"/>
    </source>
</evidence>
<gene>
    <name evidence="3" type="ORF">ACFQGH_18420</name>
</gene>
<evidence type="ECO:0000256" key="1">
    <source>
        <dbReference type="SAM" id="MobiDB-lite"/>
    </source>
</evidence>
<accession>A0ABD5V6S1</accession>